<feature type="region of interest" description="Disordered" evidence="1">
    <location>
        <begin position="1"/>
        <end position="38"/>
    </location>
</feature>
<keyword evidence="3" id="KW-1185">Reference proteome</keyword>
<dbReference type="Proteomes" id="UP000634136">
    <property type="component" value="Unassembled WGS sequence"/>
</dbReference>
<organism evidence="2 3">
    <name type="scientific">Senna tora</name>
    <dbReference type="NCBI Taxonomy" id="362788"/>
    <lineage>
        <taxon>Eukaryota</taxon>
        <taxon>Viridiplantae</taxon>
        <taxon>Streptophyta</taxon>
        <taxon>Embryophyta</taxon>
        <taxon>Tracheophyta</taxon>
        <taxon>Spermatophyta</taxon>
        <taxon>Magnoliopsida</taxon>
        <taxon>eudicotyledons</taxon>
        <taxon>Gunneridae</taxon>
        <taxon>Pentapetalae</taxon>
        <taxon>rosids</taxon>
        <taxon>fabids</taxon>
        <taxon>Fabales</taxon>
        <taxon>Fabaceae</taxon>
        <taxon>Caesalpinioideae</taxon>
        <taxon>Cassia clade</taxon>
        <taxon>Senna</taxon>
    </lineage>
</organism>
<comment type="caution">
    <text evidence="2">The sequence shown here is derived from an EMBL/GenBank/DDBJ whole genome shotgun (WGS) entry which is preliminary data.</text>
</comment>
<evidence type="ECO:0000256" key="1">
    <source>
        <dbReference type="SAM" id="MobiDB-lite"/>
    </source>
</evidence>
<reference evidence="2" key="1">
    <citation type="submission" date="2020-09" db="EMBL/GenBank/DDBJ databases">
        <title>Genome-Enabled Discovery of Anthraquinone Biosynthesis in Senna tora.</title>
        <authorList>
            <person name="Kang S.-H."/>
            <person name="Pandey R.P."/>
            <person name="Lee C.-M."/>
            <person name="Sim J.-S."/>
            <person name="Jeong J.-T."/>
            <person name="Choi B.-S."/>
            <person name="Jung M."/>
            <person name="Ginzburg D."/>
            <person name="Zhao K."/>
            <person name="Won S.Y."/>
            <person name="Oh T.-J."/>
            <person name="Yu Y."/>
            <person name="Kim N.-H."/>
            <person name="Lee O.R."/>
            <person name="Lee T.-H."/>
            <person name="Bashyal P."/>
            <person name="Kim T.-S."/>
            <person name="Lee W.-H."/>
            <person name="Kawkins C."/>
            <person name="Kim C.-K."/>
            <person name="Kim J.S."/>
            <person name="Ahn B.O."/>
            <person name="Rhee S.Y."/>
            <person name="Sohng J.K."/>
        </authorList>
    </citation>
    <scope>NUCLEOTIDE SEQUENCE</scope>
    <source>
        <tissue evidence="2">Leaf</tissue>
    </source>
</reference>
<gene>
    <name evidence="2" type="ORF">G2W53_022140</name>
</gene>
<protein>
    <submittedName>
        <fullName evidence="2">Uncharacterized protein</fullName>
    </submittedName>
</protein>
<proteinExistence type="predicted"/>
<evidence type="ECO:0000313" key="2">
    <source>
        <dbReference type="EMBL" id="KAF7823996.1"/>
    </source>
</evidence>
<name>A0A834TMZ8_9FABA</name>
<accession>A0A834TMZ8</accession>
<feature type="compositionally biased region" description="Low complexity" evidence="1">
    <location>
        <begin position="10"/>
        <end position="20"/>
    </location>
</feature>
<dbReference type="EMBL" id="JAAIUW010000007">
    <property type="protein sequence ID" value="KAF7823996.1"/>
    <property type="molecule type" value="Genomic_DNA"/>
</dbReference>
<evidence type="ECO:0000313" key="3">
    <source>
        <dbReference type="Proteomes" id="UP000634136"/>
    </source>
</evidence>
<sequence length="38" mass="4163">MAIESEKISRSTSQTSCCTSKPNGSLRVVFRNPRGYNG</sequence>
<dbReference type="AlphaFoldDB" id="A0A834TMZ8"/>